<feature type="transmembrane region" description="Helical" evidence="6">
    <location>
        <begin position="87"/>
        <end position="107"/>
    </location>
</feature>
<dbReference type="OrthoDB" id="430300at2759"/>
<keyword evidence="3 6" id="KW-1133">Transmembrane helix</keyword>
<evidence type="ECO:0000256" key="5">
    <source>
        <dbReference type="SAM" id="MobiDB-lite"/>
    </source>
</evidence>
<dbReference type="Ensembl" id="ENSLLET00000038520.1">
    <property type="protein sequence ID" value="ENSLLEP00000037092.1"/>
    <property type="gene ID" value="ENSLLEG00000023495.1"/>
</dbReference>
<protein>
    <submittedName>
        <fullName evidence="7">Uncharacterized protein</fullName>
    </submittedName>
</protein>
<reference evidence="7" key="2">
    <citation type="submission" date="2025-09" db="UniProtKB">
        <authorList>
            <consortium name="Ensembl"/>
        </authorList>
    </citation>
    <scope>IDENTIFICATION</scope>
</reference>
<dbReference type="PANTHER" id="PTHR23507">
    <property type="entry name" value="ZGC:174356"/>
    <property type="match status" value="1"/>
</dbReference>
<name>A0A8C5WGS8_9ANUR</name>
<keyword evidence="8" id="KW-1185">Reference proteome</keyword>
<feature type="compositionally biased region" description="Polar residues" evidence="5">
    <location>
        <begin position="215"/>
        <end position="227"/>
    </location>
</feature>
<dbReference type="Proteomes" id="UP000694569">
    <property type="component" value="Unplaced"/>
</dbReference>
<feature type="transmembrane region" description="Helical" evidence="6">
    <location>
        <begin position="386"/>
        <end position="409"/>
    </location>
</feature>
<accession>A0A8C5WGS8</accession>
<evidence type="ECO:0000256" key="6">
    <source>
        <dbReference type="SAM" id="Phobius"/>
    </source>
</evidence>
<feature type="compositionally biased region" description="Basic and acidic residues" evidence="5">
    <location>
        <begin position="228"/>
        <end position="238"/>
    </location>
</feature>
<feature type="transmembrane region" description="Helical" evidence="6">
    <location>
        <begin position="353"/>
        <end position="374"/>
    </location>
</feature>
<keyword evidence="4 6" id="KW-0472">Membrane</keyword>
<feature type="transmembrane region" description="Helical" evidence="6">
    <location>
        <begin position="415"/>
        <end position="439"/>
    </location>
</feature>
<comment type="subcellular location">
    <subcellularLocation>
        <location evidence="1">Membrane</location>
        <topology evidence="1">Multi-pass membrane protein</topology>
    </subcellularLocation>
</comment>
<dbReference type="GO" id="GO:0016020">
    <property type="term" value="C:membrane"/>
    <property type="evidence" value="ECO:0007669"/>
    <property type="project" value="UniProtKB-SubCell"/>
</dbReference>
<feature type="transmembrane region" description="Helical" evidence="6">
    <location>
        <begin position="327"/>
        <end position="347"/>
    </location>
</feature>
<evidence type="ECO:0000256" key="3">
    <source>
        <dbReference type="ARBA" id="ARBA00022989"/>
    </source>
</evidence>
<evidence type="ECO:0000313" key="7">
    <source>
        <dbReference type="Ensembl" id="ENSLLEP00000037092.1"/>
    </source>
</evidence>
<organism evidence="7 8">
    <name type="scientific">Leptobrachium leishanense</name>
    <name type="common">Leishan spiny toad</name>
    <dbReference type="NCBI Taxonomy" id="445787"/>
    <lineage>
        <taxon>Eukaryota</taxon>
        <taxon>Metazoa</taxon>
        <taxon>Chordata</taxon>
        <taxon>Craniata</taxon>
        <taxon>Vertebrata</taxon>
        <taxon>Euteleostomi</taxon>
        <taxon>Amphibia</taxon>
        <taxon>Batrachia</taxon>
        <taxon>Anura</taxon>
        <taxon>Pelobatoidea</taxon>
        <taxon>Megophryidae</taxon>
        <taxon>Leptobrachium</taxon>
    </lineage>
</organism>
<evidence type="ECO:0000256" key="1">
    <source>
        <dbReference type="ARBA" id="ARBA00004141"/>
    </source>
</evidence>
<dbReference type="GO" id="GO:0022857">
    <property type="term" value="F:transmembrane transporter activity"/>
    <property type="evidence" value="ECO:0007669"/>
    <property type="project" value="TreeGrafter"/>
</dbReference>
<reference evidence="7" key="1">
    <citation type="submission" date="2025-08" db="UniProtKB">
        <authorList>
            <consortium name="Ensembl"/>
        </authorList>
    </citation>
    <scope>IDENTIFICATION</scope>
</reference>
<proteinExistence type="predicted"/>
<feature type="region of interest" description="Disordered" evidence="5">
    <location>
        <begin position="210"/>
        <end position="251"/>
    </location>
</feature>
<dbReference type="AlphaFoldDB" id="A0A8C5WGS8"/>
<evidence type="ECO:0000313" key="8">
    <source>
        <dbReference type="Proteomes" id="UP000694569"/>
    </source>
</evidence>
<evidence type="ECO:0000256" key="2">
    <source>
        <dbReference type="ARBA" id="ARBA00022692"/>
    </source>
</evidence>
<dbReference type="SUPFAM" id="SSF103473">
    <property type="entry name" value="MFS general substrate transporter"/>
    <property type="match status" value="1"/>
</dbReference>
<sequence length="452" mass="50515">MSPLRNRIVPLVVLIQFATCLYDNGLFLFLKDHNTKLATSTDSTDHDIENSLSNFYTFYRVILCLTSVLSAYFLARLRRKGYRRIPICVPLIGILFSRIILLFVIYFRLPIELMFASAALNGITGSYTTLWASVKAWDSQTTSESDRSLHLISIEMARGMAGMIINLAITFIFAYLNISSLHGPVLTCGSIACYAFSVLHSIFILRTPDPDETPTENNTEQNPLTKTSFEDKEEKSTKIDMQQDEESEANGTVNSFSPRYLIIAMVISIILFEIAVKGTDDLIDVYMIREPLKWGSLELFQGNAAYFLTQVTSSLGVMILSKYLSDMHLVIVGISSFCCGVVTMAFVQWTFLYYIARAMMAFSMIPVPILYSAICKHSQGPAHGEIFVVLHLVIEVITVGSSACFSLIYQLTAAWFPGFSFIIFGAIGLLSMIPVCIAWKYRVPSPSAEETI</sequence>
<dbReference type="PANTHER" id="PTHR23507:SF3">
    <property type="entry name" value="THYMIC STROMAL COTRANSPORTER HOMOLOG"/>
    <property type="match status" value="1"/>
</dbReference>
<feature type="transmembrane region" description="Helical" evidence="6">
    <location>
        <begin position="155"/>
        <end position="178"/>
    </location>
</feature>
<dbReference type="InterPro" id="IPR036259">
    <property type="entry name" value="MFS_trans_sf"/>
</dbReference>
<feature type="transmembrane region" description="Helical" evidence="6">
    <location>
        <begin position="57"/>
        <end position="75"/>
    </location>
</feature>
<feature type="transmembrane region" description="Helical" evidence="6">
    <location>
        <begin position="12"/>
        <end position="30"/>
    </location>
</feature>
<dbReference type="GeneTree" id="ENSGT00950000183096"/>
<dbReference type="Gene3D" id="1.20.1250.20">
    <property type="entry name" value="MFS general substrate transporter like domains"/>
    <property type="match status" value="1"/>
</dbReference>
<keyword evidence="2 6" id="KW-0812">Transmembrane</keyword>
<feature type="transmembrane region" description="Helical" evidence="6">
    <location>
        <begin position="260"/>
        <end position="279"/>
    </location>
</feature>
<feature type="transmembrane region" description="Helical" evidence="6">
    <location>
        <begin position="184"/>
        <end position="205"/>
    </location>
</feature>
<evidence type="ECO:0000256" key="4">
    <source>
        <dbReference type="ARBA" id="ARBA00023136"/>
    </source>
</evidence>